<sequence>MIFNPSTEPINLQEIKYFRFPNYQCDSYKISQIEDASMPDRKRLKCRLYIGDVDEREKIIEILRESIDWLKTVKNVDLPTIHHKNGDMEADALYITVYRYDARKNKELYPNNSNFVCFADYNQNGSTTLLNGGLPANIWSQFHHEKIGNINIAWREGKYLTRHVQKIDANSLCPCGSGKKFKKCCRGKGIFD</sequence>
<dbReference type="Gene3D" id="3.10.450.50">
    <property type="match status" value="1"/>
</dbReference>
<dbReference type="SUPFAM" id="SSF103642">
    <property type="entry name" value="Sec-C motif"/>
    <property type="match status" value="1"/>
</dbReference>
<evidence type="ECO:0000313" key="1">
    <source>
        <dbReference type="EMBL" id="RRK36896.1"/>
    </source>
</evidence>
<evidence type="ECO:0008006" key="3">
    <source>
        <dbReference type="Google" id="ProtNLM"/>
    </source>
</evidence>
<accession>A0A426DRV0</accession>
<evidence type="ECO:0000313" key="2">
    <source>
        <dbReference type="Proteomes" id="UP000274920"/>
    </source>
</evidence>
<name>A0A426DRV0_9FIRM</name>
<gene>
    <name evidence="1" type="ORF">EBB54_00055</name>
</gene>
<comment type="caution">
    <text evidence="1">The sequence shown here is derived from an EMBL/GenBank/DDBJ whole genome shotgun (WGS) entry which is preliminary data.</text>
</comment>
<dbReference type="AlphaFoldDB" id="A0A426DRV0"/>
<dbReference type="Pfam" id="PF02810">
    <property type="entry name" value="SEC-C"/>
    <property type="match status" value="1"/>
</dbReference>
<proteinExistence type="predicted"/>
<dbReference type="Proteomes" id="UP000274920">
    <property type="component" value="Unassembled WGS sequence"/>
</dbReference>
<dbReference type="InterPro" id="IPR004027">
    <property type="entry name" value="SEC_C_motif"/>
</dbReference>
<keyword evidence="2" id="KW-1185">Reference proteome</keyword>
<dbReference type="RefSeq" id="WP_125125839.1">
    <property type="nucleotide sequence ID" value="NZ_RHJS01000001.1"/>
</dbReference>
<dbReference type="EMBL" id="RHJS01000001">
    <property type="protein sequence ID" value="RRK36896.1"/>
    <property type="molecule type" value="Genomic_DNA"/>
</dbReference>
<organism evidence="1 2">
    <name type="scientific">Schaedlerella arabinosiphila</name>
    <dbReference type="NCBI Taxonomy" id="2044587"/>
    <lineage>
        <taxon>Bacteria</taxon>
        <taxon>Bacillati</taxon>
        <taxon>Bacillota</taxon>
        <taxon>Clostridia</taxon>
        <taxon>Lachnospirales</taxon>
        <taxon>Lachnospiraceae</taxon>
        <taxon>Schaedlerella</taxon>
    </lineage>
</organism>
<protein>
    <recommendedName>
        <fullName evidence="3">SEC-C domain-containing protein</fullName>
    </recommendedName>
</protein>
<reference evidence="1" key="1">
    <citation type="submission" date="2018-10" db="EMBL/GenBank/DDBJ databases">
        <title>Schaedlerella arabinophila gen. nov. sp. nov., isolated from the mouse intestinal tract and comparative analysis with the genome of the closely related altered Schaedler flora strain ASF502.</title>
        <authorList>
            <person name="Miyake S."/>
            <person name="Soh M."/>
            <person name="Seedorf H."/>
        </authorList>
    </citation>
    <scope>NUCLEOTIDE SEQUENCE [LARGE SCALE GENOMIC DNA]</scope>
    <source>
        <strain evidence="1">DSM 106076</strain>
    </source>
</reference>